<proteinExistence type="predicted"/>
<evidence type="ECO:0000313" key="2">
    <source>
        <dbReference type="EMBL" id="RYR36957.1"/>
    </source>
</evidence>
<comment type="caution">
    <text evidence="2">The sequence shown here is derived from an EMBL/GenBank/DDBJ whole genome shotgun (WGS) entry which is preliminary data.</text>
</comment>
<evidence type="ECO:0000313" key="3">
    <source>
        <dbReference type="Proteomes" id="UP000289738"/>
    </source>
</evidence>
<accession>A0A445BE49</accession>
<name>A0A445BE49_ARAHY</name>
<feature type="transmembrane region" description="Helical" evidence="1">
    <location>
        <begin position="47"/>
        <end position="76"/>
    </location>
</feature>
<keyword evidence="3" id="KW-1185">Reference proteome</keyword>
<organism evidence="2 3">
    <name type="scientific">Arachis hypogaea</name>
    <name type="common">Peanut</name>
    <dbReference type="NCBI Taxonomy" id="3818"/>
    <lineage>
        <taxon>Eukaryota</taxon>
        <taxon>Viridiplantae</taxon>
        <taxon>Streptophyta</taxon>
        <taxon>Embryophyta</taxon>
        <taxon>Tracheophyta</taxon>
        <taxon>Spermatophyta</taxon>
        <taxon>Magnoliopsida</taxon>
        <taxon>eudicotyledons</taxon>
        <taxon>Gunneridae</taxon>
        <taxon>Pentapetalae</taxon>
        <taxon>rosids</taxon>
        <taxon>fabids</taxon>
        <taxon>Fabales</taxon>
        <taxon>Fabaceae</taxon>
        <taxon>Papilionoideae</taxon>
        <taxon>50 kb inversion clade</taxon>
        <taxon>dalbergioids sensu lato</taxon>
        <taxon>Dalbergieae</taxon>
        <taxon>Pterocarpus clade</taxon>
        <taxon>Arachis</taxon>
    </lineage>
</organism>
<reference evidence="2 3" key="1">
    <citation type="submission" date="2019-01" db="EMBL/GenBank/DDBJ databases">
        <title>Sequencing of cultivated peanut Arachis hypogaea provides insights into genome evolution and oil improvement.</title>
        <authorList>
            <person name="Chen X."/>
        </authorList>
    </citation>
    <scope>NUCLEOTIDE SEQUENCE [LARGE SCALE GENOMIC DNA]</scope>
    <source>
        <strain evidence="3">cv. Fuhuasheng</strain>
        <tissue evidence="2">Leaves</tissue>
    </source>
</reference>
<keyword evidence="1" id="KW-0472">Membrane</keyword>
<dbReference type="Proteomes" id="UP000289738">
    <property type="component" value="Chromosome A09"/>
</dbReference>
<keyword evidence="1" id="KW-0812">Transmembrane</keyword>
<dbReference type="EMBL" id="SDMP01000009">
    <property type="protein sequence ID" value="RYR36957.1"/>
    <property type="molecule type" value="Genomic_DNA"/>
</dbReference>
<protein>
    <submittedName>
        <fullName evidence="2">Uncharacterized protein</fullName>
    </submittedName>
</protein>
<sequence>MAMGSPHILRYRTWNNLLPFICYSLQQPSLFILENMWIKIRKVFNKLFCLLLLIELTVTINYGVVSILVWLASLLYHVSNYLNSLDKQRVSSISSNKRVVCYNIRNKTRILHFGKYPCRFFLPTVPTICIDDRVV</sequence>
<gene>
    <name evidence="2" type="ORF">Ahy_A09g041897</name>
</gene>
<evidence type="ECO:0000256" key="1">
    <source>
        <dbReference type="SAM" id="Phobius"/>
    </source>
</evidence>
<keyword evidence="1" id="KW-1133">Transmembrane helix</keyword>
<dbReference type="AlphaFoldDB" id="A0A445BE49"/>